<evidence type="ECO:0000256" key="5">
    <source>
        <dbReference type="SAM" id="Phobius"/>
    </source>
</evidence>
<evidence type="ECO:0000313" key="13">
    <source>
        <dbReference type="Proteomes" id="UP000265716"/>
    </source>
</evidence>
<evidence type="ECO:0000259" key="6">
    <source>
        <dbReference type="Pfam" id="PF00324"/>
    </source>
</evidence>
<dbReference type="Proteomes" id="UP000266643">
    <property type="component" value="Unassembled WGS sequence"/>
</dbReference>
<feature type="transmembrane region" description="Helical" evidence="5">
    <location>
        <begin position="277"/>
        <end position="296"/>
    </location>
</feature>
<feature type="domain" description="Amino acid permease/ SLC12A" evidence="6">
    <location>
        <begin position="87"/>
        <end position="478"/>
    </location>
</feature>
<dbReference type="Proteomes" id="UP000283543">
    <property type="component" value="Unassembled WGS sequence"/>
</dbReference>
<feature type="transmembrane region" description="Helical" evidence="5">
    <location>
        <begin position="402"/>
        <end position="421"/>
    </location>
</feature>
<evidence type="ECO:0000313" key="14">
    <source>
        <dbReference type="Proteomes" id="UP000266196"/>
    </source>
</evidence>
<evidence type="ECO:0000313" key="10">
    <source>
        <dbReference type="EMBL" id="RHY64203.1"/>
    </source>
</evidence>
<evidence type="ECO:0000313" key="16">
    <source>
        <dbReference type="Proteomes" id="UP000266643"/>
    </source>
</evidence>
<dbReference type="VEuPathDB" id="FungiDB:H257_14314"/>
<dbReference type="GO" id="GO:0055085">
    <property type="term" value="P:transmembrane transport"/>
    <property type="evidence" value="ECO:0007669"/>
    <property type="project" value="InterPro"/>
</dbReference>
<dbReference type="EMBL" id="QUTD01011877">
    <property type="protein sequence ID" value="RHY39064.1"/>
    <property type="molecule type" value="Genomic_DNA"/>
</dbReference>
<dbReference type="Proteomes" id="UP000286510">
    <property type="component" value="Unassembled WGS sequence"/>
</dbReference>
<feature type="transmembrane region" description="Helical" evidence="5">
    <location>
        <begin position="131"/>
        <end position="153"/>
    </location>
</feature>
<dbReference type="EMBL" id="QUTB01004099">
    <property type="protein sequence ID" value="RHY64203.1"/>
    <property type="molecule type" value="Genomic_DNA"/>
</dbReference>
<evidence type="ECO:0000256" key="4">
    <source>
        <dbReference type="ARBA" id="ARBA00023136"/>
    </source>
</evidence>
<dbReference type="Proteomes" id="UP000266239">
    <property type="component" value="Unassembled WGS sequence"/>
</dbReference>
<protein>
    <recommendedName>
        <fullName evidence="6">Amino acid permease/ SLC12A domain-containing protein</fullName>
    </recommendedName>
</protein>
<feature type="transmembrane region" description="Helical" evidence="5">
    <location>
        <begin position="194"/>
        <end position="214"/>
    </location>
</feature>
<feature type="transmembrane region" description="Helical" evidence="5">
    <location>
        <begin position="329"/>
        <end position="349"/>
    </location>
</feature>
<dbReference type="EMBL" id="QUTC01012113">
    <property type="protein sequence ID" value="RHY37621.1"/>
    <property type="molecule type" value="Genomic_DNA"/>
</dbReference>
<feature type="transmembrane region" description="Helical" evidence="5">
    <location>
        <begin position="165"/>
        <end position="182"/>
    </location>
</feature>
<dbReference type="Pfam" id="PF00324">
    <property type="entry name" value="AA_permease"/>
    <property type="match status" value="1"/>
</dbReference>
<evidence type="ECO:0000313" key="9">
    <source>
        <dbReference type="EMBL" id="RHY39064.1"/>
    </source>
</evidence>
<evidence type="ECO:0000313" key="15">
    <source>
        <dbReference type="Proteomes" id="UP000266239"/>
    </source>
</evidence>
<dbReference type="Proteomes" id="UP000265716">
    <property type="component" value="Unassembled WGS sequence"/>
</dbReference>
<dbReference type="EMBL" id="QUTE01010403">
    <property type="protein sequence ID" value="RHZ13915.1"/>
    <property type="molecule type" value="Genomic_DNA"/>
</dbReference>
<feature type="transmembrane region" description="Helical" evidence="5">
    <location>
        <begin position="370"/>
        <end position="390"/>
    </location>
</feature>
<evidence type="ECO:0000313" key="17">
    <source>
        <dbReference type="Proteomes" id="UP000283543"/>
    </source>
</evidence>
<feature type="transmembrane region" description="Helical" evidence="5">
    <location>
        <begin position="441"/>
        <end position="459"/>
    </location>
</feature>
<dbReference type="EMBL" id="QUTF01012142">
    <property type="protein sequence ID" value="RHZ25184.1"/>
    <property type="molecule type" value="Genomic_DNA"/>
</dbReference>
<reference evidence="13 14" key="1">
    <citation type="submission" date="2018-08" db="EMBL/GenBank/DDBJ databases">
        <title>Aphanomyces genome sequencing and annotation.</title>
        <authorList>
            <person name="Minardi D."/>
            <person name="Oidtmann B."/>
            <person name="Van Der Giezen M."/>
            <person name="Studholme D.J."/>
        </authorList>
    </citation>
    <scope>NUCLEOTIDE SEQUENCE [LARGE SCALE GENOMIC DNA]</scope>
    <source>
        <strain evidence="11 14">197901</strain>
        <strain evidence="9 16">D2</strain>
        <strain evidence="12 18">FDL457</strain>
        <strain evidence="8 13">SA</strain>
        <strain evidence="10 17">Si</strain>
        <strain evidence="7 15">Yx</strain>
    </source>
</reference>
<keyword evidence="2 5" id="KW-0812">Transmembrane</keyword>
<name>A0A397A507_APHAT</name>
<proteinExistence type="predicted"/>
<gene>
    <name evidence="7" type="ORF">DYB25_005496</name>
    <name evidence="12" type="ORF">DYB26_008163</name>
    <name evidence="9" type="ORF">DYB30_007526</name>
    <name evidence="11" type="ORF">DYB31_005220</name>
    <name evidence="10" type="ORF">DYB34_009826</name>
    <name evidence="8" type="ORF">DYB38_008258</name>
</gene>
<evidence type="ECO:0000313" key="12">
    <source>
        <dbReference type="EMBL" id="RHZ25184.1"/>
    </source>
</evidence>
<accession>A0A397A507</accession>
<dbReference type="EMBL" id="QUTA01008786">
    <property type="protein sequence ID" value="RHY02662.1"/>
    <property type="molecule type" value="Genomic_DNA"/>
</dbReference>
<comment type="subcellular location">
    <subcellularLocation>
        <location evidence="1">Membrane</location>
        <topology evidence="1">Multi-pass membrane protein</topology>
    </subcellularLocation>
</comment>
<dbReference type="AlphaFoldDB" id="A0A397A507"/>
<evidence type="ECO:0000313" key="8">
    <source>
        <dbReference type="EMBL" id="RHY37621.1"/>
    </source>
</evidence>
<evidence type="ECO:0000313" key="11">
    <source>
        <dbReference type="EMBL" id="RHZ13915.1"/>
    </source>
</evidence>
<keyword evidence="3 5" id="KW-1133">Transmembrane helix</keyword>
<dbReference type="InterPro" id="IPR004841">
    <property type="entry name" value="AA-permease/SLC12A_dom"/>
</dbReference>
<evidence type="ECO:0000313" key="7">
    <source>
        <dbReference type="EMBL" id="RHY02662.1"/>
    </source>
</evidence>
<feature type="transmembrane region" description="Helical" evidence="5">
    <location>
        <begin position="465"/>
        <end position="483"/>
    </location>
</feature>
<sequence>MGKVKAAVAPIKGPSFVQSATSVSPTAPASAGPEAPKNGCQIVDVKQVVVDPSDKATAIHVWALGVISVIGGQFYGWNESFKFGFLPYFITQLLMGVAYIIYVSCISEVGGKVPGGSYGLARAVLGFYPGYILSCLEVLEYTSYASVAVLYVTDFVTTHLKMNSQYQPLVWLLFYAICISFVESRGKYMWRCMLFLLAASLLPGILFIFGSLPYVDFKKNAVLHNFYNDDTTWATGTISTAFFGILPSTTVGFAGVESLTVVTGFVKDPAVAVPKGTVAAVWTLFVSNVAMVLVLASPPPGLEIIATDEFCLNRGLYLGMGFTSRVAEWIMIPAQIGTAVGFSIPYARLTQAMADSNLLPAWLGLRGQQTTLRAMIVASAFGYCLCFVSFYSPMFKMTLQNISIVAGMMSYMGQTMGFVMLRTSYKIETKGYKSPYGLVGAYYVFLVFFCVIVSIAGGFQMDKGIAIVSTIGFILILTAYYVLVCQKVQTVSKEEYQSIFKFSVMKFNKSRSKKSKKRTSNTSQTSRASLVTTARLLFPKKSKVGSSIMSGK</sequence>
<organism evidence="7 15">
    <name type="scientific">Aphanomyces astaci</name>
    <name type="common">Crayfish plague agent</name>
    <dbReference type="NCBI Taxonomy" id="112090"/>
    <lineage>
        <taxon>Eukaryota</taxon>
        <taxon>Sar</taxon>
        <taxon>Stramenopiles</taxon>
        <taxon>Oomycota</taxon>
        <taxon>Saprolegniomycetes</taxon>
        <taxon>Saprolegniales</taxon>
        <taxon>Verrucalvaceae</taxon>
        <taxon>Aphanomyces</taxon>
    </lineage>
</organism>
<comment type="caution">
    <text evidence="7">The sequence shown here is derived from an EMBL/GenBank/DDBJ whole genome shotgun (WGS) entry which is preliminary data.</text>
</comment>
<dbReference type="Gene3D" id="1.20.1740.10">
    <property type="entry name" value="Amino acid/polyamine transporter I"/>
    <property type="match status" value="1"/>
</dbReference>
<keyword evidence="4 5" id="KW-0472">Membrane</keyword>
<feature type="transmembrane region" description="Helical" evidence="5">
    <location>
        <begin position="56"/>
        <end position="77"/>
    </location>
</feature>
<evidence type="ECO:0000256" key="1">
    <source>
        <dbReference type="ARBA" id="ARBA00004141"/>
    </source>
</evidence>
<dbReference type="Proteomes" id="UP000266196">
    <property type="component" value="Unassembled WGS sequence"/>
</dbReference>
<feature type="transmembrane region" description="Helical" evidence="5">
    <location>
        <begin position="89"/>
        <end position="110"/>
    </location>
</feature>
<dbReference type="GO" id="GO:0016020">
    <property type="term" value="C:membrane"/>
    <property type="evidence" value="ECO:0007669"/>
    <property type="project" value="UniProtKB-SubCell"/>
</dbReference>
<evidence type="ECO:0000256" key="3">
    <source>
        <dbReference type="ARBA" id="ARBA00022989"/>
    </source>
</evidence>
<evidence type="ECO:0000313" key="18">
    <source>
        <dbReference type="Proteomes" id="UP000286510"/>
    </source>
</evidence>
<feature type="transmembrane region" description="Helical" evidence="5">
    <location>
        <begin position="234"/>
        <end position="256"/>
    </location>
</feature>
<evidence type="ECO:0000256" key="2">
    <source>
        <dbReference type="ARBA" id="ARBA00022692"/>
    </source>
</evidence>